<evidence type="ECO:0000313" key="4">
    <source>
        <dbReference type="Proteomes" id="UP001477672"/>
    </source>
</evidence>
<dbReference type="RefSeq" id="WP_349214140.1">
    <property type="nucleotide sequence ID" value="NZ_JBBMFA010000023.1"/>
</dbReference>
<comment type="caution">
    <text evidence="3">The sequence shown here is derived from an EMBL/GenBank/DDBJ whole genome shotgun (WGS) entry which is preliminary data.</text>
</comment>
<keyword evidence="4" id="KW-1185">Reference proteome</keyword>
<dbReference type="Gene3D" id="3.40.50.2020">
    <property type="match status" value="1"/>
</dbReference>
<evidence type="ECO:0000259" key="2">
    <source>
        <dbReference type="Pfam" id="PF00156"/>
    </source>
</evidence>
<evidence type="ECO:0000313" key="3">
    <source>
        <dbReference type="EMBL" id="MEQ2518960.1"/>
    </source>
</evidence>
<dbReference type="Proteomes" id="UP001477672">
    <property type="component" value="Unassembled WGS sequence"/>
</dbReference>
<comment type="similarity">
    <text evidence="1">Belongs to the ComF/GntX family.</text>
</comment>
<organism evidence="3 4">
    <name type="scientific">Ruthenibacterium intestinale</name>
    <dbReference type="NCBI Taxonomy" id="3133163"/>
    <lineage>
        <taxon>Bacteria</taxon>
        <taxon>Bacillati</taxon>
        <taxon>Bacillota</taxon>
        <taxon>Clostridia</taxon>
        <taxon>Eubacteriales</taxon>
        <taxon>Oscillospiraceae</taxon>
        <taxon>Ruthenibacterium</taxon>
    </lineage>
</organism>
<reference evidence="3 4" key="1">
    <citation type="submission" date="2024-03" db="EMBL/GenBank/DDBJ databases">
        <title>Human intestinal bacterial collection.</title>
        <authorList>
            <person name="Pauvert C."/>
            <person name="Hitch T.C.A."/>
            <person name="Clavel T."/>
        </authorList>
    </citation>
    <scope>NUCLEOTIDE SEQUENCE [LARGE SCALE GENOMIC DNA]</scope>
    <source>
        <strain evidence="3 4">CLA-JM-H11</strain>
    </source>
</reference>
<dbReference type="InterPro" id="IPR000836">
    <property type="entry name" value="PRTase_dom"/>
</dbReference>
<dbReference type="PANTHER" id="PTHR47505">
    <property type="entry name" value="DNA UTILIZATION PROTEIN YHGH"/>
    <property type="match status" value="1"/>
</dbReference>
<dbReference type="CDD" id="cd06223">
    <property type="entry name" value="PRTases_typeI"/>
    <property type="match status" value="1"/>
</dbReference>
<dbReference type="Pfam" id="PF00156">
    <property type="entry name" value="Pribosyltran"/>
    <property type="match status" value="1"/>
</dbReference>
<sequence length="221" mass="24836">MKEFCKRLFLPPHCPYCNAVLGFEPECERCRTALPRLVCGPEPIACRKGLFLKEVHAVYDYEPPIQNAVWRLKFNDEPDLAEIFGGEMACLFRKCELRADALVPVPSSRRKQKARGYSAPMLLAQQMGRELGIPVLLVLEKVLETPDQHGLTRRERRVNLLGAFDVTDAQAVRNKRILLVDDVFTTGSTLDECAKMLLAAGAEQCDALCFARTKDKEPGKT</sequence>
<dbReference type="SUPFAM" id="SSF53271">
    <property type="entry name" value="PRTase-like"/>
    <property type="match status" value="1"/>
</dbReference>
<dbReference type="InterPro" id="IPR051910">
    <property type="entry name" value="ComF/GntX_DNA_util-trans"/>
</dbReference>
<dbReference type="EMBL" id="JBBMFA010000023">
    <property type="protein sequence ID" value="MEQ2518960.1"/>
    <property type="molecule type" value="Genomic_DNA"/>
</dbReference>
<protein>
    <submittedName>
        <fullName evidence="3">ComF family protein</fullName>
    </submittedName>
</protein>
<proteinExistence type="inferred from homology"/>
<feature type="domain" description="Phosphoribosyltransferase" evidence="2">
    <location>
        <begin position="123"/>
        <end position="214"/>
    </location>
</feature>
<evidence type="ECO:0000256" key="1">
    <source>
        <dbReference type="ARBA" id="ARBA00008007"/>
    </source>
</evidence>
<dbReference type="PANTHER" id="PTHR47505:SF1">
    <property type="entry name" value="DNA UTILIZATION PROTEIN YHGH"/>
    <property type="match status" value="1"/>
</dbReference>
<name>A0ABV1GAX3_9FIRM</name>
<dbReference type="InterPro" id="IPR029057">
    <property type="entry name" value="PRTase-like"/>
</dbReference>
<gene>
    <name evidence="3" type="ORF">WMO24_00665</name>
</gene>
<accession>A0ABV1GAX3</accession>